<dbReference type="InterPro" id="IPR052895">
    <property type="entry name" value="HetReg/Transcr_Mod"/>
</dbReference>
<evidence type="ECO:0000313" key="2">
    <source>
        <dbReference type="EMBL" id="KAK8072406.1"/>
    </source>
</evidence>
<comment type="caution">
    <text evidence="2">The sequence shown here is derived from an EMBL/GenBank/DDBJ whole genome shotgun (WGS) entry which is preliminary data.</text>
</comment>
<accession>A0ABR1VMD0</accession>
<proteinExistence type="predicted"/>
<dbReference type="InterPro" id="IPR010730">
    <property type="entry name" value="HET"/>
</dbReference>
<evidence type="ECO:0000313" key="3">
    <source>
        <dbReference type="Proteomes" id="UP001446871"/>
    </source>
</evidence>
<dbReference type="PANTHER" id="PTHR24148">
    <property type="entry name" value="ANKYRIN REPEAT DOMAIN-CONTAINING PROTEIN 39 HOMOLOG-RELATED"/>
    <property type="match status" value="1"/>
</dbReference>
<sequence>METSFDTDDHVDHDDSIYTDLLELDAIRLLELYPGPMRAIPLMGSLIVTTLRACEADIVNRYTALSYTWGGDDPTAPAADTIILAGGSLKLGITANLSAALKDIRHTSEVMTIWVDAVCINQADVPERSRQVDLMRDIYRNAGSTIIYLGLLSPGVSLLFDATVERKQQRLGLRDPPEREEVDENDEDDHRGLLRRAVEEDFCSYPWFDGSWVFPELVLSKDPRIQCGERRVPWDDVLDIARPFLGRTEATRRLRDLDGVHSTGGRTDKDLRSLFLAPKGGPVTDPRDLFFSLMGLASDREKYRKKCGAELVVETVAE</sequence>
<feature type="domain" description="Heterokaryon incompatibility" evidence="1">
    <location>
        <begin position="62"/>
        <end position="216"/>
    </location>
</feature>
<dbReference type="PANTHER" id="PTHR24148:SF82">
    <property type="entry name" value="HETEROKARYON INCOMPATIBILITY DOMAIN-CONTAINING PROTEIN"/>
    <property type="match status" value="1"/>
</dbReference>
<reference evidence="2 3" key="1">
    <citation type="submission" date="2023-01" db="EMBL/GenBank/DDBJ databases">
        <title>Analysis of 21 Apiospora genomes using comparative genomics revels a genus with tremendous synthesis potential of carbohydrate active enzymes and secondary metabolites.</title>
        <authorList>
            <person name="Sorensen T."/>
        </authorList>
    </citation>
    <scope>NUCLEOTIDE SEQUENCE [LARGE SCALE GENOMIC DNA]</scope>
    <source>
        <strain evidence="2 3">CBS 83171</strain>
    </source>
</reference>
<keyword evidence="3" id="KW-1185">Reference proteome</keyword>
<dbReference type="Pfam" id="PF06985">
    <property type="entry name" value="HET"/>
    <property type="match status" value="1"/>
</dbReference>
<dbReference type="EMBL" id="JAQQWM010000003">
    <property type="protein sequence ID" value="KAK8072406.1"/>
    <property type="molecule type" value="Genomic_DNA"/>
</dbReference>
<protein>
    <recommendedName>
        <fullName evidence="1">Heterokaryon incompatibility domain-containing protein</fullName>
    </recommendedName>
</protein>
<name>A0ABR1VMD0_9PEZI</name>
<dbReference type="Proteomes" id="UP001446871">
    <property type="component" value="Unassembled WGS sequence"/>
</dbReference>
<evidence type="ECO:0000259" key="1">
    <source>
        <dbReference type="Pfam" id="PF06985"/>
    </source>
</evidence>
<gene>
    <name evidence="2" type="ORF">PG996_005754</name>
</gene>
<organism evidence="2 3">
    <name type="scientific">Apiospora saccharicola</name>
    <dbReference type="NCBI Taxonomy" id="335842"/>
    <lineage>
        <taxon>Eukaryota</taxon>
        <taxon>Fungi</taxon>
        <taxon>Dikarya</taxon>
        <taxon>Ascomycota</taxon>
        <taxon>Pezizomycotina</taxon>
        <taxon>Sordariomycetes</taxon>
        <taxon>Xylariomycetidae</taxon>
        <taxon>Amphisphaeriales</taxon>
        <taxon>Apiosporaceae</taxon>
        <taxon>Apiospora</taxon>
    </lineage>
</organism>